<evidence type="ECO:0000256" key="1">
    <source>
        <dbReference type="SAM" id="Coils"/>
    </source>
</evidence>
<dbReference type="RefSeq" id="WP_248995908.1">
    <property type="nucleotide sequence ID" value="NZ_JAKIKP010000007.1"/>
</dbReference>
<reference evidence="4" key="1">
    <citation type="submission" date="2022-01" db="EMBL/GenBank/DDBJ databases">
        <title>Whole genome-based taxonomy of the Shewanellaceae.</title>
        <authorList>
            <person name="Martin-Rodriguez A.J."/>
        </authorList>
    </citation>
    <scope>NUCLEOTIDE SEQUENCE</scope>
    <source>
        <strain evidence="4">DSM 16422</strain>
    </source>
</reference>
<protein>
    <submittedName>
        <fullName evidence="4">DEAD/DEAH box helicase family protein</fullName>
    </submittedName>
</protein>
<dbReference type="CDD" id="cd18032">
    <property type="entry name" value="DEXHc_RE_I_III_res"/>
    <property type="match status" value="1"/>
</dbReference>
<comment type="caution">
    <text evidence="4">The sequence shown here is derived from an EMBL/GenBank/DDBJ whole genome shotgun (WGS) entry which is preliminary data.</text>
</comment>
<evidence type="ECO:0000313" key="5">
    <source>
        <dbReference type="Proteomes" id="UP001139333"/>
    </source>
</evidence>
<dbReference type="InterPro" id="IPR050742">
    <property type="entry name" value="Helicase_Restrict-Modif_Enz"/>
</dbReference>
<proteinExistence type="predicted"/>
<dbReference type="PROSITE" id="PS51192">
    <property type="entry name" value="HELICASE_ATP_BIND_1"/>
    <property type="match status" value="1"/>
</dbReference>
<dbReference type="InterPro" id="IPR013670">
    <property type="entry name" value="EcoEI_R_C_dom"/>
</dbReference>
<keyword evidence="1" id="KW-0175">Coiled coil</keyword>
<dbReference type="PROSITE" id="PS51194">
    <property type="entry name" value="HELICASE_CTER"/>
    <property type="match status" value="1"/>
</dbReference>
<evidence type="ECO:0000259" key="2">
    <source>
        <dbReference type="PROSITE" id="PS51192"/>
    </source>
</evidence>
<dbReference type="PANTHER" id="PTHR47396:SF1">
    <property type="entry name" value="ATP-DEPENDENT HELICASE IRC3-RELATED"/>
    <property type="match status" value="1"/>
</dbReference>
<organism evidence="4 5">
    <name type="scientific">Shewanella gaetbuli</name>
    <dbReference type="NCBI Taxonomy" id="220752"/>
    <lineage>
        <taxon>Bacteria</taxon>
        <taxon>Pseudomonadati</taxon>
        <taxon>Pseudomonadota</taxon>
        <taxon>Gammaproteobacteria</taxon>
        <taxon>Alteromonadales</taxon>
        <taxon>Shewanellaceae</taxon>
        <taxon>Shewanella</taxon>
    </lineage>
</organism>
<gene>
    <name evidence="4" type="ORF">L2672_11040</name>
</gene>
<dbReference type="AlphaFoldDB" id="A0A9X1ZKH7"/>
<dbReference type="PANTHER" id="PTHR47396">
    <property type="entry name" value="TYPE I RESTRICTION ENZYME ECOKI R PROTEIN"/>
    <property type="match status" value="1"/>
</dbReference>
<dbReference type="EMBL" id="JAKIKP010000007">
    <property type="protein sequence ID" value="MCL1143231.1"/>
    <property type="molecule type" value="Genomic_DNA"/>
</dbReference>
<dbReference type="GO" id="GO:0005829">
    <property type="term" value="C:cytosol"/>
    <property type="evidence" value="ECO:0007669"/>
    <property type="project" value="TreeGrafter"/>
</dbReference>
<keyword evidence="4" id="KW-0378">Hydrolase</keyword>
<feature type="domain" description="Helicase C-terminal" evidence="3">
    <location>
        <begin position="611"/>
        <end position="789"/>
    </location>
</feature>
<dbReference type="GO" id="GO:0003677">
    <property type="term" value="F:DNA binding"/>
    <property type="evidence" value="ECO:0007669"/>
    <property type="project" value="UniProtKB-KW"/>
</dbReference>
<dbReference type="CDD" id="cd18799">
    <property type="entry name" value="SF2_C_EcoAI-like"/>
    <property type="match status" value="1"/>
</dbReference>
<dbReference type="InterPro" id="IPR025285">
    <property type="entry name" value="DUF4145"/>
</dbReference>
<sequence length="1156" mass="132117">MKQSMNFEHIQTKWPQLHQLAAFAEEYAITDPQSSLVKLRCFAEQVVGFLYKELQLPVFPNSNIYDKLTSDDFTSVVPSLITDKLHAIRKSGNQAAHEGRVDQQQAIWILKESYYVACYLFMAYGNGKQADCPEFKLPSQKQPVDQSDAEFAKKNKQLALQLSQHEARLKKALEELVAAEQAQKQAQLEAKKLKQTINQAKVTQVQGRNKQITSSFNFNEAETRARIIDLDLRAAGWKVSLDESSTEEVGKEVQVSDQPTATGFGFVDYVLWDDDGKPLAVIEAKRTRESVEKGRQQAKLYADALHKQYQQRPVIFYSNGYDIRILDDAQGYNSRKLYGYYSKDSLQYLIKQRTLKKDLNQTPIDISVAGRLYQMETITRVCERFADKHRKALIVQATGTGKTRVSIALAKRLLDAGWAKRVLFLCDRKELRKQAGNAFNEFTNEPIYIVGKTKKELATNSRVFIATYPGMMSIYQKYDVGYFDLIVADESHRSIYNIYGDIFKYFDALEVGLTATPVEMVSRSTCQLFGCDFKLPTANYPLETAIEQGNLVPYKIVSFTTKFLREGITKDNLTDEQIAQLEDQGIDPNELNFDAKQVDEAVKNKGTNRLILRNLMEKGLRDSDGQLPGKTIVFARNIAHAELMAQLFSEMYPQLGSNFCRVIHSKYERAEELIDDFKSTEINSVRIAISVDMLDTGIDVPECVNLVFAKPIKSKVKFWQMIGRGTRLCEDLYGKGKHKTHFLIFDHWENFEYFDMDPSEEDVKQAKSLTQKLFESRLQLADIALKKANMDTFDAVIKLIHQDINTLDMNTIAVRDSWQVVESCKDEKTLNQFAPQTKANLFEHIAPLMQWRNIMGQSEAYKFDNEIAIIQTLLFTDPNQIDAAKQNVMTKIESLQMHLNEVRAKAKHIADIQTDQYWASLTFESLEQSRLALRSIIHLRDKTAQPLSPEYVIDITDGEIQETERPTKIVSIDYQIFRQEVEKTLTPLFATDQVLQKIRKGEPVTADDLAKLNSLVHTQNPSVDLNTLKEFFPESTATLDKILRTIVGMDKQDIEAKFTAFVQQTHTHMNAKQQRFIGMLQNHLIRYGSIQISQLYDAPFTQVHDMGLDGVFSEQQADVIQTFITQFDVCLGHRENTIEKQIADHSNKSTYFTGVL</sequence>
<evidence type="ECO:0000313" key="4">
    <source>
        <dbReference type="EMBL" id="MCL1143231.1"/>
    </source>
</evidence>
<keyword evidence="4" id="KW-0067">ATP-binding</keyword>
<dbReference type="SUPFAM" id="SSF52540">
    <property type="entry name" value="P-loop containing nucleoside triphosphate hydrolases"/>
    <property type="match status" value="1"/>
</dbReference>
<dbReference type="Proteomes" id="UP001139333">
    <property type="component" value="Unassembled WGS sequence"/>
</dbReference>
<dbReference type="Gene3D" id="3.90.1570.30">
    <property type="match status" value="1"/>
</dbReference>
<dbReference type="GO" id="GO:0009307">
    <property type="term" value="P:DNA restriction-modification system"/>
    <property type="evidence" value="ECO:0007669"/>
    <property type="project" value="UniProtKB-KW"/>
</dbReference>
<dbReference type="InterPro" id="IPR007409">
    <property type="entry name" value="Restrct_endonuc_type1_HsdR_N"/>
</dbReference>
<dbReference type="Pfam" id="PF04313">
    <property type="entry name" value="HSDR_N"/>
    <property type="match status" value="1"/>
</dbReference>
<dbReference type="InterPro" id="IPR006935">
    <property type="entry name" value="Helicase/UvrB_N"/>
</dbReference>
<dbReference type="InterPro" id="IPR001650">
    <property type="entry name" value="Helicase_C-like"/>
</dbReference>
<keyword evidence="4" id="KW-0547">Nucleotide-binding</keyword>
<dbReference type="InterPro" id="IPR027417">
    <property type="entry name" value="P-loop_NTPase"/>
</dbReference>
<dbReference type="InterPro" id="IPR014001">
    <property type="entry name" value="Helicase_ATP-bd"/>
</dbReference>
<dbReference type="Pfam" id="PF08463">
    <property type="entry name" value="EcoEI_R_C"/>
    <property type="match status" value="1"/>
</dbReference>
<evidence type="ECO:0000259" key="3">
    <source>
        <dbReference type="PROSITE" id="PS51194"/>
    </source>
</evidence>
<dbReference type="GO" id="GO:0004386">
    <property type="term" value="F:helicase activity"/>
    <property type="evidence" value="ECO:0007669"/>
    <property type="project" value="UniProtKB-KW"/>
</dbReference>
<dbReference type="Pfam" id="PF00271">
    <property type="entry name" value="Helicase_C"/>
    <property type="match status" value="1"/>
</dbReference>
<keyword evidence="5" id="KW-1185">Reference proteome</keyword>
<name>A0A9X1ZKH7_9GAMM</name>
<dbReference type="Pfam" id="PF04851">
    <property type="entry name" value="ResIII"/>
    <property type="match status" value="1"/>
</dbReference>
<feature type="domain" description="Helicase ATP-binding" evidence="2">
    <location>
        <begin position="383"/>
        <end position="517"/>
    </location>
</feature>
<keyword evidence="4" id="KW-0347">Helicase</keyword>
<dbReference type="Gene3D" id="3.40.50.300">
    <property type="entry name" value="P-loop containing nucleotide triphosphate hydrolases"/>
    <property type="match status" value="2"/>
</dbReference>
<dbReference type="GO" id="GO:0009035">
    <property type="term" value="F:type I site-specific deoxyribonuclease activity"/>
    <property type="evidence" value="ECO:0007669"/>
    <property type="project" value="UniProtKB-EC"/>
</dbReference>
<accession>A0A9X1ZKH7</accession>
<dbReference type="GO" id="GO:0005524">
    <property type="term" value="F:ATP binding"/>
    <property type="evidence" value="ECO:0007669"/>
    <property type="project" value="UniProtKB-KW"/>
</dbReference>
<feature type="coiled-coil region" evidence="1">
    <location>
        <begin position="155"/>
        <end position="203"/>
    </location>
</feature>
<dbReference type="SMART" id="SM00487">
    <property type="entry name" value="DEXDc"/>
    <property type="match status" value="1"/>
</dbReference>
<dbReference type="Pfam" id="PF13643">
    <property type="entry name" value="DUF4145"/>
    <property type="match status" value="1"/>
</dbReference>